<name>A0CZL6_PARTE</name>
<proteinExistence type="predicted"/>
<dbReference type="Proteomes" id="UP000000600">
    <property type="component" value="Unassembled WGS sequence"/>
</dbReference>
<dbReference type="GeneID" id="5029415"/>
<dbReference type="OrthoDB" id="307044at2759"/>
<dbReference type="EMBL" id="CT868230">
    <property type="protein sequence ID" value="CAK76233.1"/>
    <property type="molecule type" value="Genomic_DNA"/>
</dbReference>
<accession>A0CZL6</accession>
<gene>
    <name evidence="1" type="ORF">GSPATT00011806001</name>
</gene>
<dbReference type="SUPFAM" id="SSF56399">
    <property type="entry name" value="ADP-ribosylation"/>
    <property type="match status" value="1"/>
</dbReference>
<dbReference type="PANTHER" id="PTHR45333:SF1">
    <property type="entry name" value="CHROMOSOME UNDETERMINED SCAFFOLD_625, WHOLE GENOME SHOTGUN SEQUENCE"/>
    <property type="match status" value="1"/>
</dbReference>
<reference evidence="1 2" key="1">
    <citation type="journal article" date="2006" name="Nature">
        <title>Global trends of whole-genome duplications revealed by the ciliate Paramecium tetraurelia.</title>
        <authorList>
            <consortium name="Genoscope"/>
            <person name="Aury J.-M."/>
            <person name="Jaillon O."/>
            <person name="Duret L."/>
            <person name="Noel B."/>
            <person name="Jubin C."/>
            <person name="Porcel B.M."/>
            <person name="Segurens B."/>
            <person name="Daubin V."/>
            <person name="Anthouard V."/>
            <person name="Aiach N."/>
            <person name="Arnaiz O."/>
            <person name="Billaut A."/>
            <person name="Beisson J."/>
            <person name="Blanc I."/>
            <person name="Bouhouche K."/>
            <person name="Camara F."/>
            <person name="Duharcourt S."/>
            <person name="Guigo R."/>
            <person name="Gogendeau D."/>
            <person name="Katinka M."/>
            <person name="Keller A.-M."/>
            <person name="Kissmehl R."/>
            <person name="Klotz C."/>
            <person name="Koll F."/>
            <person name="Le Moue A."/>
            <person name="Lepere C."/>
            <person name="Malinsky S."/>
            <person name="Nowacki M."/>
            <person name="Nowak J.K."/>
            <person name="Plattner H."/>
            <person name="Poulain J."/>
            <person name="Ruiz F."/>
            <person name="Serrano V."/>
            <person name="Zagulski M."/>
            <person name="Dessen P."/>
            <person name="Betermier M."/>
            <person name="Weissenbach J."/>
            <person name="Scarpelli C."/>
            <person name="Schachter V."/>
            <person name="Sperling L."/>
            <person name="Meyer E."/>
            <person name="Cohen J."/>
            <person name="Wincker P."/>
        </authorList>
    </citation>
    <scope>NUCLEOTIDE SEQUENCE [LARGE SCALE GENOMIC DNA]</scope>
    <source>
        <strain evidence="1 2">Stock d4-2</strain>
    </source>
</reference>
<dbReference type="InParanoid" id="A0CZL6"/>
<dbReference type="OMA" id="KLEQIMC"/>
<dbReference type="KEGG" id="ptm:GSPATT00011806001"/>
<dbReference type="PANTHER" id="PTHR45333">
    <property type="entry name" value="MEMBRANE PROTEIN-RELATED"/>
    <property type="match status" value="1"/>
</dbReference>
<dbReference type="PROSITE" id="PS51996">
    <property type="entry name" value="TR_MART"/>
    <property type="match status" value="1"/>
</dbReference>
<keyword evidence="2" id="KW-1185">Reference proteome</keyword>
<dbReference type="AlphaFoldDB" id="A0CZL6"/>
<dbReference type="Gene3D" id="3.90.176.10">
    <property type="entry name" value="Toxin ADP-ribosyltransferase, Chain A, domain 1"/>
    <property type="match status" value="1"/>
</dbReference>
<evidence type="ECO:0000313" key="2">
    <source>
        <dbReference type="Proteomes" id="UP000000600"/>
    </source>
</evidence>
<evidence type="ECO:0000313" key="1">
    <source>
        <dbReference type="EMBL" id="CAK76233.1"/>
    </source>
</evidence>
<dbReference type="RefSeq" id="XP_001443630.1">
    <property type="nucleotide sequence ID" value="XM_001443593.1"/>
</dbReference>
<evidence type="ECO:0008006" key="3">
    <source>
        <dbReference type="Google" id="ProtNLM"/>
    </source>
</evidence>
<dbReference type="HOGENOM" id="CLU_344992_0_0_1"/>
<sequence length="820" mass="94563">MQNNCKLVWIDKQINNYENTFFQKRLKDKIQDCSFLDSTSEALKILLNQQKGDKFIKIISGQFIYEEKLDLGDNLIVFCGQSKKHLQQFLSKKELLVLVDSGIVEVEEIVNLNEEFLIAKEYLHQSFDQKAQKQTQYYHQFEATSFRFLLINKKLEKNYQTNEELMEKEILQFVSQDVFKNCQAKMQEAQKNKKNGGKFSIFEKFIYYYTGKEIYRELNRNFAESNYSKLEQIMCVLFEGYSKLQSKPLSNNILYRGISDQEQEIYNNIIQDLQQSLKNNQSMFWNTLASTSTKENVARCFCNKRYKILFEITLNQQNPHPYFVIETYHSQYPNEGEVILFPQFEFKVVDMYNKDNIQYVKVEQVNNNFSMSLDNSKRQKYWTNKIENDLKPKLKKICSFYQIRIDYIIKNIMQFSQDIDDLKALLKNNLEQYLRKLVSLLSSFYNDNDDYYRILNQLLETGYKEINSAFIKESDFFKKLSKFIRDVSDLLIDQFLKIIQKIFNIEEYKEKLITLFSNCYDLITHCASNQLVQGVAAFSNQILESINNFKDFKNFNPKQTFQIKASEAGGQVIGATIVDALNGKASFEQLALKGIFMGISSISVQFRQFIWILWQLSLIKCTLCDQNTSHVEKAILFGKQAFSVGVAASWRMSGSSIGGTIGAAFGPAGIPVGAFIGGIIGGATSQLAQDSLDNFLNFKIKVSFSSKNKSIKENGVLISLGVNPQVEFKNVPDKVQNLVIVCKANKRVAWLTIVKSSISIIQENQLGLASLYAGPNPDESDITFHAFGLETNDINTDSVLEDIHQKKYKVICCDTQNICE</sequence>
<organism evidence="1 2">
    <name type="scientific">Paramecium tetraurelia</name>
    <dbReference type="NCBI Taxonomy" id="5888"/>
    <lineage>
        <taxon>Eukaryota</taxon>
        <taxon>Sar</taxon>
        <taxon>Alveolata</taxon>
        <taxon>Ciliophora</taxon>
        <taxon>Intramacronucleata</taxon>
        <taxon>Oligohymenophorea</taxon>
        <taxon>Peniculida</taxon>
        <taxon>Parameciidae</taxon>
        <taxon>Paramecium</taxon>
    </lineage>
</organism>
<protein>
    <recommendedName>
        <fullName evidence="3">NAD(+)--protein-arginine ADP-ribosyltransferase</fullName>
    </recommendedName>
</protein>